<evidence type="ECO:0000313" key="2">
    <source>
        <dbReference type="EMBL" id="VDH98493.1"/>
    </source>
</evidence>
<feature type="transmembrane region" description="Helical" evidence="1">
    <location>
        <begin position="76"/>
        <end position="98"/>
    </location>
</feature>
<sequence length="104" mass="11593">MPQFSEENCFQHESSVNITQIPSRNETVFSVNKNVYSNINGNWTCQHGTYGDTAYVTVTICNSCNTVQKKTSVLPVFAWAFAGSGIAYWILVLFGILIKVKGTY</sequence>
<keyword evidence="1" id="KW-0472">Membrane</keyword>
<dbReference type="Proteomes" id="UP000596742">
    <property type="component" value="Unassembled WGS sequence"/>
</dbReference>
<proteinExistence type="predicted"/>
<name>A0A8B6C0G1_MYTGA</name>
<evidence type="ECO:0000313" key="3">
    <source>
        <dbReference type="Proteomes" id="UP000596742"/>
    </source>
</evidence>
<reference evidence="2" key="1">
    <citation type="submission" date="2018-11" db="EMBL/GenBank/DDBJ databases">
        <authorList>
            <person name="Alioto T."/>
            <person name="Alioto T."/>
        </authorList>
    </citation>
    <scope>NUCLEOTIDE SEQUENCE</scope>
</reference>
<comment type="caution">
    <text evidence="2">The sequence shown here is derived from an EMBL/GenBank/DDBJ whole genome shotgun (WGS) entry which is preliminary data.</text>
</comment>
<keyword evidence="1" id="KW-0812">Transmembrane</keyword>
<keyword evidence="1" id="KW-1133">Transmembrane helix</keyword>
<evidence type="ECO:0000256" key="1">
    <source>
        <dbReference type="SAM" id="Phobius"/>
    </source>
</evidence>
<dbReference type="EMBL" id="UYJE01001018">
    <property type="protein sequence ID" value="VDH98493.1"/>
    <property type="molecule type" value="Genomic_DNA"/>
</dbReference>
<gene>
    <name evidence="2" type="ORF">MGAL_10B063834</name>
</gene>
<dbReference type="AlphaFoldDB" id="A0A8B6C0G1"/>
<keyword evidence="3" id="KW-1185">Reference proteome</keyword>
<accession>A0A8B6C0G1</accession>
<organism evidence="2 3">
    <name type="scientific">Mytilus galloprovincialis</name>
    <name type="common">Mediterranean mussel</name>
    <dbReference type="NCBI Taxonomy" id="29158"/>
    <lineage>
        <taxon>Eukaryota</taxon>
        <taxon>Metazoa</taxon>
        <taxon>Spiralia</taxon>
        <taxon>Lophotrochozoa</taxon>
        <taxon>Mollusca</taxon>
        <taxon>Bivalvia</taxon>
        <taxon>Autobranchia</taxon>
        <taxon>Pteriomorphia</taxon>
        <taxon>Mytilida</taxon>
        <taxon>Mytiloidea</taxon>
        <taxon>Mytilidae</taxon>
        <taxon>Mytilinae</taxon>
        <taxon>Mytilus</taxon>
    </lineage>
</organism>
<protein>
    <submittedName>
        <fullName evidence="2">Uncharacterized protein</fullName>
    </submittedName>
</protein>